<dbReference type="InterPro" id="IPR032466">
    <property type="entry name" value="Metal_Hydrolase"/>
</dbReference>
<proteinExistence type="predicted"/>
<dbReference type="Pfam" id="PF00962">
    <property type="entry name" value="A_deaminase"/>
    <property type="match status" value="1"/>
</dbReference>
<dbReference type="GO" id="GO:0006166">
    <property type="term" value="P:purine ribonucleoside salvage"/>
    <property type="evidence" value="ECO:0007669"/>
    <property type="project" value="UniProtKB-KW"/>
</dbReference>
<keyword evidence="5 8" id="KW-0378">Hydrolase</keyword>
<dbReference type="AlphaFoldDB" id="A0A086JVF8"/>
<dbReference type="GO" id="GO:0000034">
    <property type="term" value="F:adenine deaminase activity"/>
    <property type="evidence" value="ECO:0007669"/>
    <property type="project" value="TreeGrafter"/>
</dbReference>
<dbReference type="GO" id="GO:0005829">
    <property type="term" value="C:cytosol"/>
    <property type="evidence" value="ECO:0007669"/>
    <property type="project" value="TreeGrafter"/>
</dbReference>
<feature type="domain" description="Adenosine deaminase" evidence="7">
    <location>
        <begin position="72"/>
        <end position="327"/>
    </location>
</feature>
<dbReference type="SUPFAM" id="SSF51556">
    <property type="entry name" value="Metallo-dependent hydrolases"/>
    <property type="match status" value="1"/>
</dbReference>
<sequence length="515" mass="56827">MTTHVALESSPWKNAAVAPNGVANAARLSAPVYENGRSSTTNVDFLWRADCCCCCGHGVPVDLLLEYAHKIPKVELHVHMEGTLEATLAKEIATKNGVPMGSAGEEAFNDDENGIAFGDLNSFLAAYFHRESVLRHREDIYNVVLRYFEKSAAQNVRHIELLFDFQSPFRQTPPRDALQGMYDACLEAEKRWGVTSRRILCFIRSFPLKKHLECVEMVTPYMSLFDGFGLAASELGHENYKFRKVFDLVKQKGFPCVAHAGEEGPAQNVIDALLHNHAARIDHGTSAVEDPGLLKHLVANQVPLTVCPLSNVCLGVCRNLEEHPLLRCMPKCSLESETPNGVSHEVFQSQRDRLRCEQLDKLKAADKDPKCALGVPDPVPYVAGQPAAEAISLGPKRVTGSRIGVQFESLIDQGLQVTINSDDPAFFGGGMNENFRGIIETCRVKENACTGMAADDSNGGTPLLKESLHWRLDTIKTVVLNSVYAAFLPLEKKQALAQEVESFDAEFRKKHRIAT</sequence>
<keyword evidence="4" id="KW-0660">Purine salvage</keyword>
<evidence type="ECO:0000259" key="7">
    <source>
        <dbReference type="Pfam" id="PF00962"/>
    </source>
</evidence>
<organism evidence="8 9">
    <name type="scientific">Toxoplasma gondii GAB2-2007-GAL-DOM2</name>
    <dbReference type="NCBI Taxonomy" id="1130820"/>
    <lineage>
        <taxon>Eukaryota</taxon>
        <taxon>Sar</taxon>
        <taxon>Alveolata</taxon>
        <taxon>Apicomplexa</taxon>
        <taxon>Conoidasida</taxon>
        <taxon>Coccidia</taxon>
        <taxon>Eucoccidiorida</taxon>
        <taxon>Eimeriorina</taxon>
        <taxon>Sarcocystidae</taxon>
        <taxon>Toxoplasma</taxon>
    </lineage>
</organism>
<evidence type="ECO:0000256" key="1">
    <source>
        <dbReference type="ARBA" id="ARBA00001947"/>
    </source>
</evidence>
<dbReference type="OrthoDB" id="272271at2759"/>
<dbReference type="InterPro" id="IPR006330">
    <property type="entry name" value="Ado/ade_deaminase"/>
</dbReference>
<comment type="cofactor">
    <cofactor evidence="1">
        <name>Zn(2+)</name>
        <dbReference type="ChEBI" id="CHEBI:29105"/>
    </cofactor>
</comment>
<evidence type="ECO:0000256" key="4">
    <source>
        <dbReference type="ARBA" id="ARBA00022726"/>
    </source>
</evidence>
<evidence type="ECO:0000256" key="5">
    <source>
        <dbReference type="ARBA" id="ARBA00022801"/>
    </source>
</evidence>
<dbReference type="EC" id="3.5.4.4" evidence="8"/>
<dbReference type="PANTHER" id="PTHR43114:SF6">
    <property type="entry name" value="ADENINE DEAMINASE"/>
    <property type="match status" value="1"/>
</dbReference>
<comment type="pathway">
    <text evidence="2">Purine metabolism; purine nucleoside salvage.</text>
</comment>
<name>A0A086JVF8_TOXGO</name>
<evidence type="ECO:0000256" key="2">
    <source>
        <dbReference type="ARBA" id="ARBA00005058"/>
    </source>
</evidence>
<dbReference type="GO" id="GO:0006146">
    <property type="term" value="P:adenine catabolic process"/>
    <property type="evidence" value="ECO:0007669"/>
    <property type="project" value="TreeGrafter"/>
</dbReference>
<comment type="caution">
    <text evidence="8">The sequence shown here is derived from an EMBL/GenBank/DDBJ whole genome shotgun (WGS) entry which is preliminary data.</text>
</comment>
<accession>A0A086JVF8</accession>
<dbReference type="GO" id="GO:0043103">
    <property type="term" value="P:hypoxanthine salvage"/>
    <property type="evidence" value="ECO:0007669"/>
    <property type="project" value="TreeGrafter"/>
</dbReference>
<dbReference type="PANTHER" id="PTHR43114">
    <property type="entry name" value="ADENINE DEAMINASE"/>
    <property type="match status" value="1"/>
</dbReference>
<evidence type="ECO:0000313" key="8">
    <source>
        <dbReference type="EMBL" id="KFG36126.1"/>
    </source>
</evidence>
<dbReference type="EMBL" id="AHZU02001122">
    <property type="protein sequence ID" value="KFG36126.1"/>
    <property type="molecule type" value="Genomic_DNA"/>
</dbReference>
<dbReference type="UniPathway" id="UPA00606"/>
<keyword evidence="6" id="KW-0862">Zinc</keyword>
<gene>
    <name evidence="8" type="ORF">TGDOM2_215480</name>
</gene>
<dbReference type="GO" id="GO:0046872">
    <property type="term" value="F:metal ion binding"/>
    <property type="evidence" value="ECO:0007669"/>
    <property type="project" value="UniProtKB-KW"/>
</dbReference>
<dbReference type="Proteomes" id="UP000028837">
    <property type="component" value="Unassembled WGS sequence"/>
</dbReference>
<evidence type="ECO:0000256" key="3">
    <source>
        <dbReference type="ARBA" id="ARBA00022723"/>
    </source>
</evidence>
<dbReference type="InterPro" id="IPR001365">
    <property type="entry name" value="A_deaminase_dom"/>
</dbReference>
<dbReference type="VEuPathDB" id="ToxoDB:TGDOM2_215480"/>
<evidence type="ECO:0000256" key="6">
    <source>
        <dbReference type="ARBA" id="ARBA00022833"/>
    </source>
</evidence>
<keyword evidence="3" id="KW-0479">Metal-binding</keyword>
<reference evidence="8 9" key="1">
    <citation type="submission" date="2014-02" db="EMBL/GenBank/DDBJ databases">
        <authorList>
            <person name="Sibley D."/>
            <person name="Venepally P."/>
            <person name="Karamycheva S."/>
            <person name="Hadjithomas M."/>
            <person name="Khan A."/>
            <person name="Brunk B."/>
            <person name="Roos D."/>
            <person name="Caler E."/>
            <person name="Lorenzi H."/>
        </authorList>
    </citation>
    <scope>NUCLEOTIDE SEQUENCE [LARGE SCALE GENOMIC DNA]</scope>
    <source>
        <strain evidence="8 9">GAB2-2007-GAL-DOM2</strain>
    </source>
</reference>
<evidence type="ECO:0000313" key="9">
    <source>
        <dbReference type="Proteomes" id="UP000028837"/>
    </source>
</evidence>
<dbReference type="Gene3D" id="3.20.20.140">
    <property type="entry name" value="Metal-dependent hydrolases"/>
    <property type="match status" value="1"/>
</dbReference>
<protein>
    <submittedName>
        <fullName evidence="8">Adenosine/AMP deaminase domain-containing protein</fullName>
        <ecNumber evidence="8">3.5.4.4</ecNumber>
    </submittedName>
</protein>